<dbReference type="PANTHER" id="PTHR23534">
    <property type="entry name" value="MFS PERMEASE"/>
    <property type="match status" value="1"/>
</dbReference>
<protein>
    <submittedName>
        <fullName evidence="6">MFS transporter</fullName>
    </submittedName>
</protein>
<feature type="transmembrane region" description="Helical" evidence="4">
    <location>
        <begin position="363"/>
        <end position="382"/>
    </location>
</feature>
<feature type="domain" description="Major facilitator superfamily (MFS) profile" evidence="5">
    <location>
        <begin position="208"/>
        <end position="397"/>
    </location>
</feature>
<feature type="transmembrane region" description="Helical" evidence="4">
    <location>
        <begin position="298"/>
        <end position="318"/>
    </location>
</feature>
<evidence type="ECO:0000313" key="7">
    <source>
        <dbReference type="Proteomes" id="UP001069802"/>
    </source>
</evidence>
<dbReference type="PROSITE" id="PS50850">
    <property type="entry name" value="MFS"/>
    <property type="match status" value="1"/>
</dbReference>
<keyword evidence="7" id="KW-1185">Reference proteome</keyword>
<feature type="transmembrane region" description="Helical" evidence="4">
    <location>
        <begin position="7"/>
        <end position="33"/>
    </location>
</feature>
<dbReference type="EMBL" id="JAPWGY010000007">
    <property type="protein sequence ID" value="MCZ4282414.1"/>
    <property type="molecule type" value="Genomic_DNA"/>
</dbReference>
<keyword evidence="1 4" id="KW-0812">Transmembrane</keyword>
<evidence type="ECO:0000256" key="2">
    <source>
        <dbReference type="ARBA" id="ARBA00022989"/>
    </source>
</evidence>
<feature type="transmembrane region" description="Helical" evidence="4">
    <location>
        <begin position="249"/>
        <end position="268"/>
    </location>
</feature>
<dbReference type="RefSeq" id="WP_269424564.1">
    <property type="nucleotide sequence ID" value="NZ_JAPWGY010000007.1"/>
</dbReference>
<sequence length="397" mass="41531">MNCNFVLILLGNAILGAPMPMLIILGGLAGVMLAPTPELAILPVSLQLLAGMLSAMPMSVLMGRYGRKSGFLLGALCAGLGGFLGAYSLFVSNFLLLCMAHAMLGAALSCFGFFRFAAAEVVSESWRPTAISITLGSGLVAAIIGPEIFVYTRDYFTPVPFAGGYGAISVISLIGCLPIIALSFPKAPGLNTKITTTKAPIGKILCRQPVYTAVICAAVSFGVMVLLMAPTPLAMVSCGFSETQASDVIRWHVIAMFAPSFFTGSLISRYGSARIVACGLFLLGLAGGMAATGIELEYFYISLILLGLGWNFGFIGATNMLSENLLPAERALVQGANDTLVALVATLASFGSGVLISTFDWGAVALAAFPMVFLALVLLYVLKRRMTFPGSELPEQG</sequence>
<dbReference type="SUPFAM" id="SSF103473">
    <property type="entry name" value="MFS general substrate transporter"/>
    <property type="match status" value="1"/>
</dbReference>
<organism evidence="6 7">
    <name type="scientific">Kiloniella laminariae</name>
    <dbReference type="NCBI Taxonomy" id="454162"/>
    <lineage>
        <taxon>Bacteria</taxon>
        <taxon>Pseudomonadati</taxon>
        <taxon>Pseudomonadota</taxon>
        <taxon>Alphaproteobacteria</taxon>
        <taxon>Rhodospirillales</taxon>
        <taxon>Kiloniellaceae</taxon>
        <taxon>Kiloniella</taxon>
    </lineage>
</organism>
<evidence type="ECO:0000256" key="1">
    <source>
        <dbReference type="ARBA" id="ARBA00022692"/>
    </source>
</evidence>
<proteinExistence type="predicted"/>
<name>A0ABT4LMS5_9PROT</name>
<dbReference type="InterPro" id="IPR036259">
    <property type="entry name" value="MFS_trans_sf"/>
</dbReference>
<reference evidence="6" key="1">
    <citation type="submission" date="2022-12" db="EMBL/GenBank/DDBJ databases">
        <title>Bacterial isolates from different developmental stages of Nematostella vectensis.</title>
        <authorList>
            <person name="Fraune S."/>
        </authorList>
    </citation>
    <scope>NUCLEOTIDE SEQUENCE</scope>
    <source>
        <strain evidence="6">G21630-S1</strain>
    </source>
</reference>
<evidence type="ECO:0000259" key="5">
    <source>
        <dbReference type="PROSITE" id="PS50850"/>
    </source>
</evidence>
<keyword evidence="3 4" id="KW-0472">Membrane</keyword>
<dbReference type="InterPro" id="IPR020846">
    <property type="entry name" value="MFS_dom"/>
</dbReference>
<evidence type="ECO:0000256" key="3">
    <source>
        <dbReference type="ARBA" id="ARBA00023136"/>
    </source>
</evidence>
<feature type="transmembrane region" description="Helical" evidence="4">
    <location>
        <begin position="39"/>
        <end position="58"/>
    </location>
</feature>
<feature type="transmembrane region" description="Helical" evidence="4">
    <location>
        <begin position="70"/>
        <end position="88"/>
    </location>
</feature>
<evidence type="ECO:0000313" key="6">
    <source>
        <dbReference type="EMBL" id="MCZ4282414.1"/>
    </source>
</evidence>
<comment type="caution">
    <text evidence="6">The sequence shown here is derived from an EMBL/GenBank/DDBJ whole genome shotgun (WGS) entry which is preliminary data.</text>
</comment>
<feature type="transmembrane region" description="Helical" evidence="4">
    <location>
        <begin position="130"/>
        <end position="151"/>
    </location>
</feature>
<feature type="transmembrane region" description="Helical" evidence="4">
    <location>
        <begin position="94"/>
        <end position="118"/>
    </location>
</feature>
<dbReference type="Pfam" id="PF07690">
    <property type="entry name" value="MFS_1"/>
    <property type="match status" value="1"/>
</dbReference>
<dbReference type="PANTHER" id="PTHR23534:SF1">
    <property type="entry name" value="MAJOR FACILITATOR SUPERFAMILY PROTEIN"/>
    <property type="match status" value="1"/>
</dbReference>
<feature type="transmembrane region" description="Helical" evidence="4">
    <location>
        <begin position="210"/>
        <end position="229"/>
    </location>
</feature>
<feature type="transmembrane region" description="Helical" evidence="4">
    <location>
        <begin position="275"/>
        <end position="292"/>
    </location>
</feature>
<accession>A0ABT4LMS5</accession>
<feature type="transmembrane region" description="Helical" evidence="4">
    <location>
        <begin position="339"/>
        <end position="357"/>
    </location>
</feature>
<keyword evidence="2 4" id="KW-1133">Transmembrane helix</keyword>
<dbReference type="Gene3D" id="1.20.1250.20">
    <property type="entry name" value="MFS general substrate transporter like domains"/>
    <property type="match status" value="1"/>
</dbReference>
<gene>
    <name evidence="6" type="ORF">O4H49_16625</name>
</gene>
<feature type="transmembrane region" description="Helical" evidence="4">
    <location>
        <begin position="163"/>
        <end position="184"/>
    </location>
</feature>
<dbReference type="InterPro" id="IPR011701">
    <property type="entry name" value="MFS"/>
</dbReference>
<dbReference type="Proteomes" id="UP001069802">
    <property type="component" value="Unassembled WGS sequence"/>
</dbReference>
<evidence type="ECO:0000256" key="4">
    <source>
        <dbReference type="SAM" id="Phobius"/>
    </source>
</evidence>